<dbReference type="KEGG" id="nib:GU926_04110"/>
<dbReference type="Gene3D" id="3.20.20.80">
    <property type="entry name" value="Glycosidases"/>
    <property type="match status" value="1"/>
</dbReference>
<dbReference type="GO" id="GO:0009313">
    <property type="term" value="P:oligosaccharide catabolic process"/>
    <property type="evidence" value="ECO:0007669"/>
    <property type="project" value="TreeGrafter"/>
</dbReference>
<dbReference type="EMBL" id="CP047897">
    <property type="protein sequence ID" value="QHL86665.1"/>
    <property type="molecule type" value="Genomic_DNA"/>
</dbReference>
<dbReference type="SMART" id="SM00642">
    <property type="entry name" value="Aamy"/>
    <property type="match status" value="1"/>
</dbReference>
<protein>
    <submittedName>
        <fullName evidence="6">Alpha-amylase</fullName>
    </submittedName>
</protein>
<dbReference type="AlphaFoldDB" id="A0A6P1NXR0"/>
<dbReference type="GO" id="GO:0004556">
    <property type="term" value="F:alpha-amylase activity"/>
    <property type="evidence" value="ECO:0007669"/>
    <property type="project" value="TreeGrafter"/>
</dbReference>
<reference evidence="6 7" key="1">
    <citation type="submission" date="2020-01" db="EMBL/GenBank/DDBJ databases">
        <authorList>
            <person name="Kim M."/>
        </authorList>
    </citation>
    <scope>NUCLEOTIDE SEQUENCE [LARGE SCALE GENOMIC DNA]</scope>
    <source>
        <strain evidence="6 7">BT10</strain>
    </source>
</reference>
<proteinExistence type="inferred from homology"/>
<evidence type="ECO:0000313" key="7">
    <source>
        <dbReference type="Proteomes" id="UP000464214"/>
    </source>
</evidence>
<dbReference type="Pfam" id="PF00128">
    <property type="entry name" value="Alpha-amylase"/>
    <property type="match status" value="1"/>
</dbReference>
<dbReference type="RefSeq" id="WP_160689284.1">
    <property type="nucleotide sequence ID" value="NZ_CP047897.1"/>
</dbReference>
<name>A0A6P1NXR0_9BACT</name>
<dbReference type="PANTHER" id="PTHR10357:SF179">
    <property type="entry name" value="NEUTRAL AND BASIC AMINO ACID TRANSPORT PROTEIN RBAT"/>
    <property type="match status" value="1"/>
</dbReference>
<dbReference type="CDD" id="cd11316">
    <property type="entry name" value="AmyAc_bac2_AmyA"/>
    <property type="match status" value="1"/>
</dbReference>
<dbReference type="InterPro" id="IPR017853">
    <property type="entry name" value="GH"/>
</dbReference>
<keyword evidence="3" id="KW-0326">Glycosidase</keyword>
<accession>A0A6P1NXR0</accession>
<organism evidence="6 7">
    <name type="scientific">Nibribacter ruber</name>
    <dbReference type="NCBI Taxonomy" id="2698458"/>
    <lineage>
        <taxon>Bacteria</taxon>
        <taxon>Pseudomonadati</taxon>
        <taxon>Bacteroidota</taxon>
        <taxon>Cytophagia</taxon>
        <taxon>Cytophagales</taxon>
        <taxon>Hymenobacteraceae</taxon>
        <taxon>Nibribacter</taxon>
    </lineage>
</organism>
<dbReference type="PANTHER" id="PTHR10357">
    <property type="entry name" value="ALPHA-AMYLASE FAMILY MEMBER"/>
    <property type="match status" value="1"/>
</dbReference>
<gene>
    <name evidence="6" type="ORF">GU926_04110</name>
</gene>
<comment type="similarity">
    <text evidence="1">Belongs to the glycosyl hydrolase 13 family.</text>
</comment>
<sequence length="523" mass="59510">MKKRNLRKAITLALSAMALWTGSVQTANAQDKKESKWPRGVTYEIFVQSFADSNGDGIGDIKGMTSKLDYLKNLGVEGVWLMPINPSPSYHKYDVTDYYGIHPDYGTMADFKEFVKEAHKRGINVVMDMVINHSSNKHPWFIDAAKNENSPYRDYYVWTHKSDPQTQKEGRPTGADSDNTQHWHKVEGSDYLYYGYFYNGMPDLNFDSPKLRNEIFKIGRFWLQDVGVDGFRLDAARHIFPDERPYDNHRWWEYFRSEMVKAKPDVYLVGEVWAPADIVAPYMKGLPALFNFEMSWAIPKAVNQGRGDSLAIKHANITNFYKSVNPNFIDATILSNHDQNRIMSDLNGDKNKAKIAASILLTLPGSPYLYYGEELGMTGKKPDPNIREPFLWDVASKDKSRTKWMKPEYVTEKTVVPAAAQIKDKNSLYNHYQKLIALRKNSHALTFGDLVPVKVSNLAVSAFTRTSGEESMLVIHNLSGNDITISLPTEVQSFNKIHFATDKSKLNKSTLTLPAFSTVLLKK</sequence>
<evidence type="ECO:0000256" key="2">
    <source>
        <dbReference type="ARBA" id="ARBA00022801"/>
    </source>
</evidence>
<feature type="chain" id="PRO_5026813997" evidence="4">
    <location>
        <begin position="30"/>
        <end position="523"/>
    </location>
</feature>
<keyword evidence="7" id="KW-1185">Reference proteome</keyword>
<dbReference type="InterPro" id="IPR056300">
    <property type="entry name" value="SusG-like_C"/>
</dbReference>
<dbReference type="SUPFAM" id="SSF51445">
    <property type="entry name" value="(Trans)glycosidases"/>
    <property type="match status" value="1"/>
</dbReference>
<dbReference type="SUPFAM" id="SSF51011">
    <property type="entry name" value="Glycosyl hydrolase domain"/>
    <property type="match status" value="1"/>
</dbReference>
<dbReference type="Proteomes" id="UP000464214">
    <property type="component" value="Chromosome"/>
</dbReference>
<evidence type="ECO:0000256" key="1">
    <source>
        <dbReference type="ARBA" id="ARBA00008061"/>
    </source>
</evidence>
<dbReference type="InterPro" id="IPR013780">
    <property type="entry name" value="Glyco_hydro_b"/>
</dbReference>
<feature type="domain" description="Glycosyl hydrolase family 13 catalytic" evidence="5">
    <location>
        <begin position="44"/>
        <end position="439"/>
    </location>
</feature>
<keyword evidence="2" id="KW-0378">Hydrolase</keyword>
<evidence type="ECO:0000313" key="6">
    <source>
        <dbReference type="EMBL" id="QHL86665.1"/>
    </source>
</evidence>
<evidence type="ECO:0000259" key="5">
    <source>
        <dbReference type="SMART" id="SM00642"/>
    </source>
</evidence>
<keyword evidence="4" id="KW-0732">Signal</keyword>
<dbReference type="InterPro" id="IPR006047">
    <property type="entry name" value="GH13_cat_dom"/>
</dbReference>
<evidence type="ECO:0000256" key="4">
    <source>
        <dbReference type="SAM" id="SignalP"/>
    </source>
</evidence>
<evidence type="ECO:0000256" key="3">
    <source>
        <dbReference type="ARBA" id="ARBA00023295"/>
    </source>
</evidence>
<dbReference type="InterPro" id="IPR045857">
    <property type="entry name" value="O16G_dom_2"/>
</dbReference>
<feature type="signal peptide" evidence="4">
    <location>
        <begin position="1"/>
        <end position="29"/>
    </location>
</feature>
<dbReference type="Gene3D" id="2.60.40.1180">
    <property type="entry name" value="Golgi alpha-mannosidase II"/>
    <property type="match status" value="1"/>
</dbReference>
<dbReference type="Gene3D" id="3.90.400.10">
    <property type="entry name" value="Oligo-1,6-glucosidase, Domain 2"/>
    <property type="match status" value="1"/>
</dbReference>
<dbReference type="Pfam" id="PF23915">
    <property type="entry name" value="SusG_C"/>
    <property type="match status" value="1"/>
</dbReference>